<dbReference type="OrthoDB" id="192608at2759"/>
<feature type="domain" description="LAA1-like C-terminal TPR repeats" evidence="2">
    <location>
        <begin position="1821"/>
        <end position="1988"/>
    </location>
</feature>
<dbReference type="InterPro" id="IPR057981">
    <property type="entry name" value="TPR_LAA1-like_C"/>
</dbReference>
<dbReference type="PANTHER" id="PTHR21663">
    <property type="entry name" value="HYPOTHETICAL HEAT DOMAIN-CONTAINING"/>
    <property type="match status" value="1"/>
</dbReference>
<dbReference type="GO" id="GO:0016020">
    <property type="term" value="C:membrane"/>
    <property type="evidence" value="ECO:0007669"/>
    <property type="project" value="TreeGrafter"/>
</dbReference>
<dbReference type="HOGENOM" id="CLU_000503_0_0_1"/>
<comment type="similarity">
    <text evidence="1">Belongs to the HEATR5 family.</text>
</comment>
<dbReference type="GO" id="GO:0005794">
    <property type="term" value="C:Golgi apparatus"/>
    <property type="evidence" value="ECO:0007669"/>
    <property type="project" value="TreeGrafter"/>
</dbReference>
<dbReference type="InterPro" id="IPR016024">
    <property type="entry name" value="ARM-type_fold"/>
</dbReference>
<organism evidence="3 4">
    <name type="scientific">Scleroderma citrinum Foug A</name>
    <dbReference type="NCBI Taxonomy" id="1036808"/>
    <lineage>
        <taxon>Eukaryota</taxon>
        <taxon>Fungi</taxon>
        <taxon>Dikarya</taxon>
        <taxon>Basidiomycota</taxon>
        <taxon>Agaricomycotina</taxon>
        <taxon>Agaricomycetes</taxon>
        <taxon>Agaricomycetidae</taxon>
        <taxon>Boletales</taxon>
        <taxon>Sclerodermatineae</taxon>
        <taxon>Sclerodermataceae</taxon>
        <taxon>Scleroderma</taxon>
    </lineage>
</organism>
<keyword evidence="4" id="KW-1185">Reference proteome</keyword>
<reference evidence="3 4" key="1">
    <citation type="submission" date="2014-04" db="EMBL/GenBank/DDBJ databases">
        <authorList>
            <consortium name="DOE Joint Genome Institute"/>
            <person name="Kuo A."/>
            <person name="Kohler A."/>
            <person name="Nagy L.G."/>
            <person name="Floudas D."/>
            <person name="Copeland A."/>
            <person name="Barry K.W."/>
            <person name="Cichocki N."/>
            <person name="Veneault-Fourrey C."/>
            <person name="LaButti K."/>
            <person name="Lindquist E.A."/>
            <person name="Lipzen A."/>
            <person name="Lundell T."/>
            <person name="Morin E."/>
            <person name="Murat C."/>
            <person name="Sun H."/>
            <person name="Tunlid A."/>
            <person name="Henrissat B."/>
            <person name="Grigoriev I.V."/>
            <person name="Hibbett D.S."/>
            <person name="Martin F."/>
            <person name="Nordberg H.P."/>
            <person name="Cantor M.N."/>
            <person name="Hua S.X."/>
        </authorList>
    </citation>
    <scope>NUCLEOTIDE SEQUENCE [LARGE SCALE GENOMIC DNA]</scope>
    <source>
        <strain evidence="3 4">Foug A</strain>
    </source>
</reference>
<dbReference type="InterPro" id="IPR011989">
    <property type="entry name" value="ARM-like"/>
</dbReference>
<dbReference type="InterPro" id="IPR040108">
    <property type="entry name" value="Laa1/Sip1/HEATR5"/>
</dbReference>
<dbReference type="GO" id="GO:0008104">
    <property type="term" value="P:intracellular protein localization"/>
    <property type="evidence" value="ECO:0007669"/>
    <property type="project" value="TreeGrafter"/>
</dbReference>
<dbReference type="GO" id="GO:0005829">
    <property type="term" value="C:cytosol"/>
    <property type="evidence" value="ECO:0007669"/>
    <property type="project" value="GOC"/>
</dbReference>
<evidence type="ECO:0000313" key="4">
    <source>
        <dbReference type="Proteomes" id="UP000053989"/>
    </source>
</evidence>
<dbReference type="SUPFAM" id="SSF48371">
    <property type="entry name" value="ARM repeat"/>
    <property type="match status" value="2"/>
</dbReference>
<evidence type="ECO:0000313" key="3">
    <source>
        <dbReference type="EMBL" id="KIM58730.1"/>
    </source>
</evidence>
<dbReference type="InterPro" id="IPR046837">
    <property type="entry name" value="Laa1/Sip1/HEATR5-like_HEAT"/>
</dbReference>
<evidence type="ECO:0000256" key="1">
    <source>
        <dbReference type="ARBA" id="ARBA00008304"/>
    </source>
</evidence>
<evidence type="ECO:0000259" key="2">
    <source>
        <dbReference type="Pfam" id="PF25808"/>
    </source>
</evidence>
<dbReference type="InParanoid" id="A0A0C3DDE8"/>
<protein>
    <recommendedName>
        <fullName evidence="2">LAA1-like C-terminal TPR repeats domain-containing protein</fullName>
    </recommendedName>
</protein>
<dbReference type="GO" id="GO:0006897">
    <property type="term" value="P:endocytosis"/>
    <property type="evidence" value="ECO:0007669"/>
    <property type="project" value="TreeGrafter"/>
</dbReference>
<dbReference type="Proteomes" id="UP000053989">
    <property type="component" value="Unassembled WGS sequence"/>
</dbReference>
<dbReference type="FunCoup" id="A0A0C3DDE8">
    <property type="interactions" value="240"/>
</dbReference>
<dbReference type="Pfam" id="PF25808">
    <property type="entry name" value="TPR_LAA1_C"/>
    <property type="match status" value="1"/>
</dbReference>
<accession>A0A0C3DDE8</accession>
<dbReference type="Pfam" id="PF20210">
    <property type="entry name" value="Laa1_Sip1_HTR5"/>
    <property type="match status" value="1"/>
</dbReference>
<dbReference type="EMBL" id="KN822082">
    <property type="protein sequence ID" value="KIM58730.1"/>
    <property type="molecule type" value="Genomic_DNA"/>
</dbReference>
<dbReference type="GO" id="GO:0030139">
    <property type="term" value="C:endocytic vesicle"/>
    <property type="evidence" value="ECO:0007669"/>
    <property type="project" value="TreeGrafter"/>
</dbReference>
<proteinExistence type="inferred from homology"/>
<dbReference type="GO" id="GO:0042147">
    <property type="term" value="P:retrograde transport, endosome to Golgi"/>
    <property type="evidence" value="ECO:0007669"/>
    <property type="project" value="TreeGrafter"/>
</dbReference>
<dbReference type="PANTHER" id="PTHR21663:SF0">
    <property type="entry name" value="HEAT REPEAT-CONTAINING PROTEIN 5B"/>
    <property type="match status" value="1"/>
</dbReference>
<sequence length="2001" mass="217122">MAPEVVIEPIDEAQLTNDNGEIYLFQWLSSLQKSLEEATNDQIKASQSFVEETLLKIVCGSSGYPLPGRGIRNLSARCFVLQYCRGETRTLFDILRALLKTAGDSKATDADSIRIAACWTIGELMATFGSQFMSFMAEIATISLKAVRSSSSPQMRFHALTMLRKALENAKKSLTDSLCKDIIKNMKNGIGDKALAVQRAAAGVLIVMFSPEESVSFADVESVVSISIKSLDSVDQITRQSLARLVGHVLAATQVPRAASTPESLKGKKEKGAENADVSVPAYVASEQLKPLLTLGEMLCQLSTHFDKAQLSRKARAGIFDFYFMLLSKLGAEFVESNYSLIVGHLMSEVVSHPKNSATRYDRLFTRKLIGALLRDLIAARMLSEQGQIGAIQELASSYLKRWPALMPGQVSPASIVLTIALAQTAELLQMLGNAPPVVQDAVAEPLLTLLTHPSHSVRVNASWTLKCFCTSTPLRLPKTILSILESLSRDIESLQSPAAPSDIDRRALGRAYGLAALVATIPERPLYVSFDIASNVLDTATQLLKRAAEHDVRIAGVEVEVAWILIASLMLLGPIFVRSHLPQLLVLWRNALPKTANKDSSSGRTASEWEFLLHVRESALGAVLCFLLHNAPLITLDVARRISSMLSNGLAFMNALPQTFEEPTTSSIDTKPTLRTRECLLRCRVYQCFAVLGTSTLTEAAQSTLLQSALAVFAGQEGDGVSAIQASIASSSGFTSVWQTVDGFGYGVTTMDVVDDEAVPSAGGAHEWQAENEQVEQLTTLFLRKPVLGACEHDTLSLCLTGLSETDTPWLDPPPPPSAVVNAAIELFSRLLPEQDLVTTTRTVSQLIELVRSPRLDKNAGRKAAVVINASVAIVRSLKYATANHYRQAKETLGHPQVTIILAAFLKDALVDGDSLLRRASSEAIGRLANISGTTFLTSQAKVFVDHIVSNRDPQGRAGCALAFGALYSHVGGLAAAPILKTAVNILMSLSNDPHPLVHFWSLTALARVINAASLAFTPFVPSTLGMLVKIYLSEPHEVEGGTLNNANISGDLQAFPVVCRIIDAIITILGPDVQESSKTRSLVLDLVREFSFEEDEDILMEDIKCTQHLLMFAPSHVNIPDTVTRFRSHLTSSRRQLKLAAIDALYQLVQKDAFVMSRLGGDGLVEDLFAMLDGDPGIQGVRSVIKSWLSQTAIHNPSAWIDLCQRIMLRTNASQKAVDAANNLDDEGQSLNASVSVANAVQEGPSSTATSRWRTQLFALECLHTICTIVARSGRKEHTDILFARSNGFLVHGLLVSRIPDLIKMAFTASAAYVMEIRLEGLVVLRDIIQVFSKTPDPEYPEALLLEQHQAPITAALTPAFSSDSAPEILSSAIDACALFVGCGIMKDVNRMGRILKQLTSGLKEVNESNNLKMGTLSELSPNASGMLRVSILTAWARLEIASAEQPYLLDVIKPYREILALQWVACLRDYATIRADSEFVHDSSLLSLDPSFANLGKVVLLPYYADAWATILQAVANAMAQAERFVCAAILGQDPSQMPYVNGVEPSTEPAPLFYVIFGLIFEALASPPTQPTGVVDPNSNIGIASLRALKSLIDPRYSGKALLEPAVFKEFFSLCHRMAMVENARTLVHLLEVICVFSKHFGHLGTEGVISPNEAISTSSVRAHCLKICAYILRHVRHTHGAPAISGSVPELARMIGAALYNFEVVASTTNGNIREDVRGIGCMLYAELLKDETLDMDLITPTLPAFRALLSAEVKEDAHARYGNLVHGLISSCLLNIDDLRGREGGTCSRKVKTNMLAAVLILTSIPPGVKLTRGVVEHLVHLISQKLEESDDMAMIAAHCAKTITVAATGSDFLRSCSRLLLPALVQYIARLSPRLDDDTLSEQHCTAIEEVYKTFTALLVFVTEEKRTRVLCVILPTITLLLRPSRLPLAPVHSSAVSQLLGLAALSPTSFKEAAAQLDPKVREVLEVSIRKAVEGTPATSQTVSRPQISLKSF</sequence>
<name>A0A0C3DDE8_9AGAM</name>
<gene>
    <name evidence="3" type="ORF">SCLCIDRAFT_1218430</name>
</gene>
<reference evidence="4" key="2">
    <citation type="submission" date="2015-01" db="EMBL/GenBank/DDBJ databases">
        <title>Evolutionary Origins and Diversification of the Mycorrhizal Mutualists.</title>
        <authorList>
            <consortium name="DOE Joint Genome Institute"/>
            <consortium name="Mycorrhizal Genomics Consortium"/>
            <person name="Kohler A."/>
            <person name="Kuo A."/>
            <person name="Nagy L.G."/>
            <person name="Floudas D."/>
            <person name="Copeland A."/>
            <person name="Barry K.W."/>
            <person name="Cichocki N."/>
            <person name="Veneault-Fourrey C."/>
            <person name="LaButti K."/>
            <person name="Lindquist E.A."/>
            <person name="Lipzen A."/>
            <person name="Lundell T."/>
            <person name="Morin E."/>
            <person name="Murat C."/>
            <person name="Riley R."/>
            <person name="Ohm R."/>
            <person name="Sun H."/>
            <person name="Tunlid A."/>
            <person name="Henrissat B."/>
            <person name="Grigoriev I.V."/>
            <person name="Hibbett D.S."/>
            <person name="Martin F."/>
        </authorList>
    </citation>
    <scope>NUCLEOTIDE SEQUENCE [LARGE SCALE GENOMIC DNA]</scope>
    <source>
        <strain evidence="4">Foug A</strain>
    </source>
</reference>
<dbReference type="Gene3D" id="1.25.10.10">
    <property type="entry name" value="Leucine-rich Repeat Variant"/>
    <property type="match status" value="3"/>
</dbReference>
<dbReference type="STRING" id="1036808.A0A0C3DDE8"/>